<dbReference type="SMART" id="SM00701">
    <property type="entry name" value="PGRP"/>
    <property type="match status" value="1"/>
</dbReference>
<proteinExistence type="inferred from homology"/>
<dbReference type="CDD" id="cd06583">
    <property type="entry name" value="PGRP"/>
    <property type="match status" value="1"/>
</dbReference>
<dbReference type="InterPro" id="IPR006619">
    <property type="entry name" value="PGRP_domain_met/bac"/>
</dbReference>
<dbReference type="PANTHER" id="PTHR11022">
    <property type="entry name" value="PEPTIDOGLYCAN RECOGNITION PROTEIN"/>
    <property type="match status" value="1"/>
</dbReference>
<dbReference type="Pfam" id="PF01510">
    <property type="entry name" value="Amidase_2"/>
    <property type="match status" value="1"/>
</dbReference>
<dbReference type="GO" id="GO:0008745">
    <property type="term" value="F:N-acetylmuramoyl-L-alanine amidase activity"/>
    <property type="evidence" value="ECO:0007669"/>
    <property type="project" value="InterPro"/>
</dbReference>
<dbReference type="GO" id="GO:0009253">
    <property type="term" value="P:peptidoglycan catabolic process"/>
    <property type="evidence" value="ECO:0007669"/>
    <property type="project" value="InterPro"/>
</dbReference>
<comment type="caution">
    <text evidence="6">The sequence shown here is derived from an EMBL/GenBank/DDBJ whole genome shotgun (WGS) entry which is preliminary data.</text>
</comment>
<dbReference type="SUPFAM" id="SSF55846">
    <property type="entry name" value="N-acetylmuramoyl-L-alanine amidase-like"/>
    <property type="match status" value="1"/>
</dbReference>
<evidence type="ECO:0000313" key="6">
    <source>
        <dbReference type="EMBL" id="CAF1341440.1"/>
    </source>
</evidence>
<accession>A0A815GQ08</accession>
<dbReference type="InterPro" id="IPR036505">
    <property type="entry name" value="Amidase/PGRP_sf"/>
</dbReference>
<gene>
    <name evidence="6" type="ORF">RFH988_LOCUS31803</name>
</gene>
<comment type="similarity">
    <text evidence="1">Belongs to the N-acetylmuramoyl-L-alanine amidase 2 family.</text>
</comment>
<feature type="domain" description="Peptidoglycan recognition protein family" evidence="5">
    <location>
        <begin position="24"/>
        <end position="168"/>
    </location>
</feature>
<dbReference type="AlphaFoldDB" id="A0A815GQ08"/>
<evidence type="ECO:0000256" key="2">
    <source>
        <dbReference type="ARBA" id="ARBA00022859"/>
    </source>
</evidence>
<name>A0A815GQ08_9BILA</name>
<dbReference type="FunFam" id="3.40.80.10:FF:000001">
    <property type="entry name" value="Peptidoglycan recognition protein 1"/>
    <property type="match status" value="1"/>
</dbReference>
<reference evidence="6" key="1">
    <citation type="submission" date="2021-02" db="EMBL/GenBank/DDBJ databases">
        <authorList>
            <person name="Nowell W R."/>
        </authorList>
    </citation>
    <scope>NUCLEOTIDE SEQUENCE</scope>
</reference>
<feature type="domain" description="N-acetylmuramoyl-L-alanine amidase" evidence="4">
    <location>
        <begin position="38"/>
        <end position="171"/>
    </location>
</feature>
<dbReference type="EMBL" id="CAJNOO010003522">
    <property type="protein sequence ID" value="CAF1341440.1"/>
    <property type="molecule type" value="Genomic_DNA"/>
</dbReference>
<feature type="signal peptide" evidence="3">
    <location>
        <begin position="1"/>
        <end position="17"/>
    </location>
</feature>
<sequence length="243" mass="27689">MTKILLVSLWFIIAVKTQSPCDKVSFVNRAGWGAREPTSITNLTRKPLSFYVIHHTYSPPNCYDDASCIQRVKSIQNYHQLEERWVDIGYHFLVGENGKVYEGRGWNRQAAHSPGWNDDAYGICIIGDFRTASPNEKALNTVQSWIKCGIARGHVKEDHYIITHRQSQRPGYTECPGDGAFNVVNKWSRFCSFQNSGANLTANQTQISLALNFCKKELELSSSTSTHLFMPIILFQLLFIYFL</sequence>
<dbReference type="InterPro" id="IPR015510">
    <property type="entry name" value="PGRP"/>
</dbReference>
<evidence type="ECO:0000313" key="7">
    <source>
        <dbReference type="Proteomes" id="UP000663882"/>
    </source>
</evidence>
<evidence type="ECO:0000256" key="1">
    <source>
        <dbReference type="ARBA" id="ARBA00007553"/>
    </source>
</evidence>
<dbReference type="SMART" id="SM00644">
    <property type="entry name" value="Ami_2"/>
    <property type="match status" value="1"/>
</dbReference>
<dbReference type="OrthoDB" id="10001926at2759"/>
<feature type="chain" id="PRO_5032997078" description="Peptidoglycan-recognition protein" evidence="3">
    <location>
        <begin position="18"/>
        <end position="243"/>
    </location>
</feature>
<dbReference type="InterPro" id="IPR002502">
    <property type="entry name" value="Amidase_domain"/>
</dbReference>
<protein>
    <recommendedName>
        <fullName evidence="8">Peptidoglycan-recognition protein</fullName>
    </recommendedName>
</protein>
<dbReference type="GO" id="GO:0008270">
    <property type="term" value="F:zinc ion binding"/>
    <property type="evidence" value="ECO:0007669"/>
    <property type="project" value="InterPro"/>
</dbReference>
<keyword evidence="3" id="KW-0732">Signal</keyword>
<dbReference type="PANTHER" id="PTHR11022:SF41">
    <property type="entry name" value="PEPTIDOGLYCAN-RECOGNITION PROTEIN LC-RELATED"/>
    <property type="match status" value="1"/>
</dbReference>
<dbReference type="Gene3D" id="3.40.80.10">
    <property type="entry name" value="Peptidoglycan recognition protein-like"/>
    <property type="match status" value="1"/>
</dbReference>
<dbReference type="Proteomes" id="UP000663882">
    <property type="component" value="Unassembled WGS sequence"/>
</dbReference>
<evidence type="ECO:0008006" key="8">
    <source>
        <dbReference type="Google" id="ProtNLM"/>
    </source>
</evidence>
<organism evidence="6 7">
    <name type="scientific">Rotaria sordida</name>
    <dbReference type="NCBI Taxonomy" id="392033"/>
    <lineage>
        <taxon>Eukaryota</taxon>
        <taxon>Metazoa</taxon>
        <taxon>Spiralia</taxon>
        <taxon>Gnathifera</taxon>
        <taxon>Rotifera</taxon>
        <taxon>Eurotatoria</taxon>
        <taxon>Bdelloidea</taxon>
        <taxon>Philodinida</taxon>
        <taxon>Philodinidae</taxon>
        <taxon>Rotaria</taxon>
    </lineage>
</organism>
<evidence type="ECO:0000259" key="4">
    <source>
        <dbReference type="SMART" id="SM00644"/>
    </source>
</evidence>
<evidence type="ECO:0000259" key="5">
    <source>
        <dbReference type="SMART" id="SM00701"/>
    </source>
</evidence>
<dbReference type="GO" id="GO:0002376">
    <property type="term" value="P:immune system process"/>
    <property type="evidence" value="ECO:0007669"/>
    <property type="project" value="UniProtKB-KW"/>
</dbReference>
<keyword evidence="2" id="KW-0391">Immunity</keyword>
<evidence type="ECO:0000256" key="3">
    <source>
        <dbReference type="SAM" id="SignalP"/>
    </source>
</evidence>